<dbReference type="Proteomes" id="UP000050640">
    <property type="component" value="Unplaced"/>
</dbReference>
<dbReference type="STRING" id="1147741.A0A0R3RP68"/>
<protein>
    <submittedName>
        <fullName evidence="2">Uncharacterized protein</fullName>
    </submittedName>
</protein>
<reference evidence="2" key="1">
    <citation type="submission" date="2017-02" db="UniProtKB">
        <authorList>
            <consortium name="WormBaseParasite"/>
        </authorList>
    </citation>
    <scope>IDENTIFICATION</scope>
</reference>
<name>A0A0R3RP68_9BILA</name>
<keyword evidence="1" id="KW-1185">Reference proteome</keyword>
<evidence type="ECO:0000313" key="1">
    <source>
        <dbReference type="Proteomes" id="UP000050640"/>
    </source>
</evidence>
<sequence>MQTQTQKQRATAVASRSTDSMLLLATNQAEKSSRELPYTQLSVTLDNNQNYKKYEPMTGNRAKNRRNSLVIIDTTTVIPNYYSIRKEIKRELKLSKQ</sequence>
<accession>A0A0R3RP68</accession>
<organism evidence="1 2">
    <name type="scientific">Elaeophora elaphi</name>
    <dbReference type="NCBI Taxonomy" id="1147741"/>
    <lineage>
        <taxon>Eukaryota</taxon>
        <taxon>Metazoa</taxon>
        <taxon>Ecdysozoa</taxon>
        <taxon>Nematoda</taxon>
        <taxon>Chromadorea</taxon>
        <taxon>Rhabditida</taxon>
        <taxon>Spirurina</taxon>
        <taxon>Spiruromorpha</taxon>
        <taxon>Filarioidea</taxon>
        <taxon>Onchocercidae</taxon>
        <taxon>Elaeophora</taxon>
    </lineage>
</organism>
<dbReference type="AlphaFoldDB" id="A0A0R3RP68"/>
<proteinExistence type="predicted"/>
<evidence type="ECO:0000313" key="2">
    <source>
        <dbReference type="WBParaSite" id="EEL_0000328001-mRNA-1"/>
    </source>
</evidence>
<dbReference type="WBParaSite" id="EEL_0000328001-mRNA-1">
    <property type="protein sequence ID" value="EEL_0000328001-mRNA-1"/>
    <property type="gene ID" value="EEL_0000328001"/>
</dbReference>